<evidence type="ECO:0000313" key="2">
    <source>
        <dbReference type="Proteomes" id="UP000029713"/>
    </source>
</evidence>
<dbReference type="STRING" id="1522368.IN07_01630"/>
<comment type="caution">
    <text evidence="1">The sequence shown here is derived from an EMBL/GenBank/DDBJ whole genome shotgun (WGS) entry which is preliminary data.</text>
</comment>
<dbReference type="AlphaFoldDB" id="A0A098YDE2"/>
<proteinExistence type="predicted"/>
<dbReference type="OrthoDB" id="5187538at2"/>
<keyword evidence="2" id="KW-1185">Reference proteome</keyword>
<dbReference type="RefSeq" id="WP_036332931.1">
    <property type="nucleotide sequence ID" value="NZ_JPMX01000005.1"/>
</dbReference>
<dbReference type="Proteomes" id="UP000029713">
    <property type="component" value="Unassembled WGS sequence"/>
</dbReference>
<gene>
    <name evidence="1" type="ORF">IN07_01630</name>
</gene>
<dbReference type="EMBL" id="JPMX01000005">
    <property type="protein sequence ID" value="KGH48477.1"/>
    <property type="molecule type" value="Genomic_DNA"/>
</dbReference>
<protein>
    <submittedName>
        <fullName evidence="1">Uncharacterized protein</fullName>
    </submittedName>
</protein>
<accession>A0A098YDE2</accession>
<evidence type="ECO:0000313" key="1">
    <source>
        <dbReference type="EMBL" id="KGH48477.1"/>
    </source>
</evidence>
<name>A0A098YDE2_9ACTN</name>
<organism evidence="1 2">
    <name type="scientific">Modestobacter caceresii</name>
    <dbReference type="NCBI Taxonomy" id="1522368"/>
    <lineage>
        <taxon>Bacteria</taxon>
        <taxon>Bacillati</taxon>
        <taxon>Actinomycetota</taxon>
        <taxon>Actinomycetes</taxon>
        <taxon>Geodermatophilales</taxon>
        <taxon>Geodermatophilaceae</taxon>
        <taxon>Modestobacter</taxon>
    </lineage>
</organism>
<sequence length="253" mass="26795">MTGALFGTPAGLLQRLNRAEVRVTDVRAAVELLADRGVDPDLELGVLDGAGRGPMLVLDDTGRRTRVLLAELAEQMTRARVPVAAESVATALDAWLARRPVPDPIALAAGIAVLDWSDARQTALGWRVVVARDQLVVPWRPSRTASLPLVHQARSAALGRAAVVRTALRVEGPLGLWTSAGVPGVDTAVLVRPEELLVEMAAAGLRLHDMHVVVTPGRPVACAEAAVARRLVAEATDACATLPWRELADLGWA</sequence>
<reference evidence="1 2" key="1">
    <citation type="submission" date="2014-07" db="EMBL/GenBank/DDBJ databases">
        <title>Biosystematic studies on Modestobacter strains isolated from extreme hyper-arid desert soil and from historic building.</title>
        <authorList>
            <person name="Bukarasam K."/>
            <person name="Bull A."/>
            <person name="Girard G."/>
            <person name="van Wezel G."/>
            <person name="Goodfellow M."/>
        </authorList>
    </citation>
    <scope>NUCLEOTIDE SEQUENCE [LARGE SCALE GENOMIC DNA]</scope>
    <source>
        <strain evidence="1 2">KNN45-2b</strain>
    </source>
</reference>